<accession>A0A8A1UG36</accession>
<dbReference type="Proteomes" id="UP000011074">
    <property type="component" value="Chromosome"/>
</dbReference>
<protein>
    <submittedName>
        <fullName evidence="5">DUF4190 domain-containing protein</fullName>
    </submittedName>
</protein>
<name>A0A8A1UG36_STRR1</name>
<feature type="transmembrane region" description="Helical" evidence="3">
    <location>
        <begin position="57"/>
        <end position="76"/>
    </location>
</feature>
<dbReference type="RefSeq" id="WP_030178400.1">
    <property type="nucleotide sequence ID" value="NZ_CP048261.1"/>
</dbReference>
<dbReference type="Gene3D" id="2.60.40.1240">
    <property type="match status" value="1"/>
</dbReference>
<dbReference type="Pfam" id="PF13828">
    <property type="entry name" value="DUF4190"/>
    <property type="match status" value="1"/>
</dbReference>
<reference evidence="5" key="3">
    <citation type="journal article" date="2021" name="bioRxiv">
        <title>Bilateral symmetry of linear streptomycete chromosomes.</title>
        <authorList>
            <person name="Algora-Gallardo L."/>
            <person name="Schniete J.K."/>
            <person name="Mark D.R."/>
            <person name="Hunter I.S."/>
            <person name="Herron P.R."/>
        </authorList>
    </citation>
    <scope>NUCLEOTIDE SEQUENCE</scope>
    <source>
        <strain evidence="5">ATCC 10970</strain>
    </source>
</reference>
<reference evidence="5" key="1">
    <citation type="submission" date="2012-12" db="EMBL/GenBank/DDBJ databases">
        <authorList>
            <person name="Pethick F.E."/>
            <person name="MacFadyen A.C."/>
            <person name="Tang Z."/>
            <person name="Sangal V."/>
            <person name="Tze-Tze L."/>
            <person name="Chu J."/>
            <person name="Guo M."/>
            <person name="Kirby R."/>
            <person name="Hoskisson P.A."/>
            <person name="Herron P.R."/>
            <person name="Hunter I.S."/>
        </authorList>
    </citation>
    <scope>NUCLEOTIDE SEQUENCE</scope>
    <source>
        <strain evidence="5">ATCC 10970</strain>
    </source>
</reference>
<dbReference type="AlphaFoldDB" id="A0A8A1UG36"/>
<dbReference type="EMBL" id="CP048261">
    <property type="protein sequence ID" value="QST79048.1"/>
    <property type="molecule type" value="Genomic_DNA"/>
</dbReference>
<proteinExistence type="predicted"/>
<feature type="compositionally biased region" description="Pro residues" evidence="2">
    <location>
        <begin position="23"/>
        <end position="35"/>
    </location>
</feature>
<evidence type="ECO:0000256" key="1">
    <source>
        <dbReference type="ARBA" id="ARBA00022729"/>
    </source>
</evidence>
<sequence length="302" mass="31743">MSVSPPSDGHQSGEPAAEARDPWSPPPPGPAPDPASAPWTPYQTDPLLAARPPRNGMGITALVLGIVSLVLGVLVFLFWMTWLPGLLAVIFGIIGMRHARRGQATNGTMAMVGMILGGLGLAVSILCGIFAAVLVKEAAHEVRAEAKKTAASEKAEREKAAREEKARHLPFGGTYTFPNGLKVTVAEPEPFVPDQYAHGHAKGNKAVQVTITVVNTGKKRVDAGQAGLPRVNDADGASAELVIDGSGRQKVIDGYLLPGRQVVGKYAFSLPPDAADKAEVEFGTDLSEADYSYWSGPLHLGS</sequence>
<feature type="region of interest" description="Disordered" evidence="2">
    <location>
        <begin position="146"/>
        <end position="165"/>
    </location>
</feature>
<keyword evidence="3" id="KW-1133">Transmembrane helix</keyword>
<dbReference type="InterPro" id="IPR025241">
    <property type="entry name" value="DUF4190"/>
</dbReference>
<dbReference type="InterPro" id="IPR029050">
    <property type="entry name" value="Immunoprotect_excell_Ig-like"/>
</dbReference>
<keyword evidence="3" id="KW-0472">Membrane</keyword>
<evidence type="ECO:0000313" key="6">
    <source>
        <dbReference type="Proteomes" id="UP000011074"/>
    </source>
</evidence>
<evidence type="ECO:0000313" key="5">
    <source>
        <dbReference type="EMBL" id="QST79048.1"/>
    </source>
</evidence>
<keyword evidence="1" id="KW-0732">Signal</keyword>
<evidence type="ECO:0000259" key="4">
    <source>
        <dbReference type="Pfam" id="PF13828"/>
    </source>
</evidence>
<reference evidence="5" key="2">
    <citation type="submission" date="2020-01" db="EMBL/GenBank/DDBJ databases">
        <authorList>
            <person name="Algora L."/>
            <person name="Schniete J.K."/>
            <person name="MacFadyen A."/>
            <person name="Hoskisson P.A."/>
            <person name="Hunter I.S."/>
            <person name="Herron P.R."/>
        </authorList>
    </citation>
    <scope>NUCLEOTIDE SEQUENCE</scope>
    <source>
        <strain evidence="5">ATCC 10970</strain>
    </source>
</reference>
<evidence type="ECO:0000256" key="2">
    <source>
        <dbReference type="SAM" id="MobiDB-lite"/>
    </source>
</evidence>
<keyword evidence="3" id="KW-0812">Transmembrane</keyword>
<feature type="region of interest" description="Disordered" evidence="2">
    <location>
        <begin position="1"/>
        <end position="44"/>
    </location>
</feature>
<evidence type="ECO:0000256" key="3">
    <source>
        <dbReference type="SAM" id="Phobius"/>
    </source>
</evidence>
<gene>
    <name evidence="5" type="ORF">SRIM_001625</name>
</gene>
<organism evidence="5 6">
    <name type="scientific">Streptomyces rimosus subsp. rimosus (strain ATCC 10970 / DSM 40260 / JCM 4667 / NRRL 2234)</name>
    <dbReference type="NCBI Taxonomy" id="1265868"/>
    <lineage>
        <taxon>Bacteria</taxon>
        <taxon>Bacillati</taxon>
        <taxon>Actinomycetota</taxon>
        <taxon>Actinomycetes</taxon>
        <taxon>Kitasatosporales</taxon>
        <taxon>Streptomycetaceae</taxon>
        <taxon>Streptomyces</taxon>
    </lineage>
</organism>
<feature type="domain" description="DUF4190" evidence="4">
    <location>
        <begin position="64"/>
        <end position="126"/>
    </location>
</feature>
<feature type="transmembrane region" description="Helical" evidence="3">
    <location>
        <begin position="111"/>
        <end position="135"/>
    </location>
</feature>
<dbReference type="GeneID" id="66852584"/>